<evidence type="ECO:0000313" key="7">
    <source>
        <dbReference type="Proteomes" id="UP000005223"/>
    </source>
</evidence>
<evidence type="ECO:0000256" key="4">
    <source>
        <dbReference type="ARBA" id="ARBA00023136"/>
    </source>
</evidence>
<dbReference type="KEGG" id="mth:MTH_308"/>
<comment type="subcellular location">
    <subcellularLocation>
        <location evidence="1">Endomembrane system</location>
        <topology evidence="1">Multi-pass membrane protein</topology>
    </subcellularLocation>
</comment>
<dbReference type="PATRIC" id="fig|187420.15.peg.279"/>
<evidence type="ECO:0000256" key="1">
    <source>
        <dbReference type="ARBA" id="ARBA00004127"/>
    </source>
</evidence>
<dbReference type="InterPro" id="IPR010652">
    <property type="entry name" value="DUF1232"/>
</dbReference>
<keyword evidence="3" id="KW-1133">Transmembrane helix</keyword>
<proteinExistence type="predicted"/>
<evidence type="ECO:0000313" key="6">
    <source>
        <dbReference type="EMBL" id="AAB84814.1"/>
    </source>
</evidence>
<evidence type="ECO:0000256" key="3">
    <source>
        <dbReference type="ARBA" id="ARBA00022989"/>
    </source>
</evidence>
<dbReference type="InParanoid" id="O26408"/>
<accession>O26408</accession>
<dbReference type="Pfam" id="PF06803">
    <property type="entry name" value="DUF1232"/>
    <property type="match status" value="1"/>
</dbReference>
<evidence type="ECO:0000259" key="5">
    <source>
        <dbReference type="Pfam" id="PF06803"/>
    </source>
</evidence>
<sequence>MVFMTESDFRDFYDVLVENLESYNGEYASFIDYGPKLFKLLTDFLGYEHLKGQLKLKISAAIAYYVVPMDIIPETVYGAYGYIDDIFITAYVIRILADVYGYDLLSEYWDGKDDLEEVVELCYERSKDVLRDKTSDVLDYVGLL</sequence>
<keyword evidence="2" id="KW-0812">Transmembrane</keyword>
<organism evidence="6 7">
    <name type="scientific">Methanothermobacter thermautotrophicus (strain ATCC 29096 / DSM 1053 / JCM 10044 / NBRC 100330 / Delta H)</name>
    <name type="common">Methanobacterium thermoautotrophicum</name>
    <dbReference type="NCBI Taxonomy" id="187420"/>
    <lineage>
        <taxon>Archaea</taxon>
        <taxon>Methanobacteriati</taxon>
        <taxon>Methanobacteriota</taxon>
        <taxon>Methanomada group</taxon>
        <taxon>Methanobacteria</taxon>
        <taxon>Methanobacteriales</taxon>
        <taxon>Methanobacteriaceae</taxon>
        <taxon>Methanothermobacter</taxon>
    </lineage>
</organism>
<dbReference type="PIR" id="D69139">
    <property type="entry name" value="D69139"/>
</dbReference>
<feature type="domain" description="DUF1232" evidence="5">
    <location>
        <begin position="55"/>
        <end position="90"/>
    </location>
</feature>
<dbReference type="GO" id="GO:0012505">
    <property type="term" value="C:endomembrane system"/>
    <property type="evidence" value="ECO:0007669"/>
    <property type="project" value="UniProtKB-SubCell"/>
</dbReference>
<reference evidence="6 7" key="1">
    <citation type="journal article" date="1997" name="J. Bacteriol.">
        <title>Complete genome sequence of Methanobacterium thermoautotrophicum deltaH: functional analysis and comparative genomics.</title>
        <authorList>
            <person name="Smith D.R."/>
            <person name="Doucette-Stamm L.A."/>
            <person name="Deloughery C."/>
            <person name="Lee H.-M."/>
            <person name="Dubois J."/>
            <person name="Aldredge T."/>
            <person name="Bashirzadeh R."/>
            <person name="Blakely D."/>
            <person name="Cook R."/>
            <person name="Gilbert K."/>
            <person name="Harrison D."/>
            <person name="Hoang L."/>
            <person name="Keagle P."/>
            <person name="Lumm W."/>
            <person name="Pothier B."/>
            <person name="Qiu D."/>
            <person name="Spadafora R."/>
            <person name="Vicare R."/>
            <person name="Wang Y."/>
            <person name="Wierzbowski J."/>
            <person name="Gibson R."/>
            <person name="Jiwani N."/>
            <person name="Caruso A."/>
            <person name="Bush D."/>
            <person name="Safer H."/>
            <person name="Patwell D."/>
            <person name="Prabhakar S."/>
            <person name="McDougall S."/>
            <person name="Shimer G."/>
            <person name="Goyal A."/>
            <person name="Pietrovski S."/>
            <person name="Church G.M."/>
            <person name="Daniels C.J."/>
            <person name="Mao J.-i."/>
            <person name="Rice P."/>
            <person name="Nolling J."/>
            <person name="Reeve J.N."/>
        </authorList>
    </citation>
    <scope>NUCLEOTIDE SEQUENCE [LARGE SCALE GENOMIC DNA]</scope>
    <source>
        <strain evidence="7">ATCC 29096 / DSM 1053 / JCM 10044 / NBRC 100330 / Delta H</strain>
    </source>
</reference>
<name>O26408_METTH</name>
<dbReference type="PaxDb" id="187420-MTH_308"/>
<dbReference type="HOGENOM" id="CLU_130854_1_0_2"/>
<protein>
    <submittedName>
        <fullName evidence="6">Conserved protein</fullName>
    </submittedName>
</protein>
<keyword evidence="4" id="KW-0472">Membrane</keyword>
<keyword evidence="7" id="KW-1185">Reference proteome</keyword>
<dbReference type="Proteomes" id="UP000005223">
    <property type="component" value="Chromosome"/>
</dbReference>
<gene>
    <name evidence="6" type="ordered locus">MTH_308</name>
</gene>
<dbReference type="AlphaFoldDB" id="O26408"/>
<dbReference type="EMBL" id="AE000666">
    <property type="protein sequence ID" value="AAB84814.1"/>
    <property type="molecule type" value="Genomic_DNA"/>
</dbReference>
<evidence type="ECO:0000256" key="2">
    <source>
        <dbReference type="ARBA" id="ARBA00022692"/>
    </source>
</evidence>
<dbReference type="STRING" id="187420.MTH_308"/>
<dbReference type="EnsemblBacteria" id="AAB84814">
    <property type="protein sequence ID" value="AAB84814"/>
    <property type="gene ID" value="MTH_308"/>
</dbReference>